<reference evidence="2 3" key="1">
    <citation type="submission" date="2018-10" db="EMBL/GenBank/DDBJ databases">
        <title>Co-occurring genomic capacity for anaerobic methane metabolism and dissimilatory sulfite reduction discovered in the Korarchaeota.</title>
        <authorList>
            <person name="Mckay L.J."/>
            <person name="Dlakic M."/>
            <person name="Fields M.W."/>
            <person name="Delmont T.O."/>
            <person name="Eren A.M."/>
            <person name="Jay Z.J."/>
            <person name="Klingelsmith K.B."/>
            <person name="Rusch D.B."/>
            <person name="Inskeep W.P."/>
        </authorList>
    </citation>
    <scope>NUCLEOTIDE SEQUENCE [LARGE SCALE GENOMIC DNA]</scope>
    <source>
        <strain evidence="2 3">MDKW</strain>
    </source>
</reference>
<dbReference type="AlphaFoldDB" id="A0A429GML4"/>
<sequence length="835" mass="91158">MPGKVLKGVLLILIIVFPHQLFVKGLLKEEGSSVVSASPASSLFNPVISSVSDSMGDVPDQYGYIDIVYADIRQINLDTLQFEMKVKSTIPLDPGNGVVVYLWMIDTDLNPSTGQKHTFVGSEYNIRVAFYDGHWQGWVDPIGQRPDGGQCPVFIDNNTISIMVKRSQIGDASRFNWEVSASDDRGGYDGADSYAFCQLLSDIPSSGVASEVLISPSRLALSNSTPSGKLSISVKDARGKEIPFSSVKFFVDYPSMVYVSDTGEVRPAVGRFGRCWITAKVDGIISSNHVDVAVGSAVLLPPILLLSPSGNPTGKLSVQVYDAYGNKISPKTIEFSSSNPSVATVDNSGLVTAIRPPKTFGETPYISAKADGIPVPNVAVVRVTRDNLGITLKALPGKHIVFYVPEQPIQGFDYQKIFRDYDIVRITDIAYELESEATGVVPYGGNTLFLVNDPGHGADGTVPCGLSGNPIRLGTDVDKPVHNSCMIIAYGSGSPQWGVYFHEMGHDFLGEGTKPGQFFFGGADHTFVYVEGLATALGMYAAKMMKERSSMLNISDHVMTTIMSLWHFGSTPSLDKYMKNGAHYDEMTPDVLDEMIDVICTKYGYDSLYRFYSLFLPRDVPFTFTIDSDAKQATVFVAALSAATGADLRPQFKEWGFPIDDKFYSEIWNEVNRLVNQRARAISTAPSKQTPPKSLLILQSSPPFNATGVDVGLVKLYFPHASLASKCAACVVVGGPLANPNSISAAEKSGVSFGRDYMKINRSIYRSEWRHVDYALILIKGEAMYVMGTHRYGTKAALLWLSKNPLFNSYAIIKWMDVNGNGDVDMEEISEVARI</sequence>
<name>A0A429GML4_9CREN</name>
<evidence type="ECO:0000259" key="1">
    <source>
        <dbReference type="Pfam" id="PF02368"/>
    </source>
</evidence>
<dbReference type="EMBL" id="RCOS01000079">
    <property type="protein sequence ID" value="RSN75110.1"/>
    <property type="molecule type" value="Genomic_DNA"/>
</dbReference>
<dbReference type="Proteomes" id="UP000277582">
    <property type="component" value="Unassembled WGS sequence"/>
</dbReference>
<dbReference type="PROSITE" id="PS00018">
    <property type="entry name" value="EF_HAND_1"/>
    <property type="match status" value="1"/>
</dbReference>
<dbReference type="Pfam" id="PF02368">
    <property type="entry name" value="Big_2"/>
    <property type="match status" value="1"/>
</dbReference>
<dbReference type="Gene3D" id="2.60.40.1080">
    <property type="match status" value="1"/>
</dbReference>
<dbReference type="InterPro" id="IPR008964">
    <property type="entry name" value="Invasin/intimin_cell_adhesion"/>
</dbReference>
<dbReference type="InterPro" id="IPR018247">
    <property type="entry name" value="EF_Hand_1_Ca_BS"/>
</dbReference>
<dbReference type="OrthoDB" id="97637at2157"/>
<gene>
    <name evidence="2" type="ORF">D6D85_06825</name>
</gene>
<accession>A0A429GML4</accession>
<evidence type="ECO:0000313" key="2">
    <source>
        <dbReference type="EMBL" id="RSN75110.1"/>
    </source>
</evidence>
<proteinExistence type="predicted"/>
<feature type="domain" description="BIG2" evidence="1">
    <location>
        <begin position="315"/>
        <end position="354"/>
    </location>
</feature>
<protein>
    <recommendedName>
        <fullName evidence="1">BIG2 domain-containing protein</fullName>
    </recommendedName>
</protein>
<dbReference type="Gene3D" id="1.10.390.30">
    <property type="entry name" value="Peptidase M60, enhancin-like domain 3"/>
    <property type="match status" value="1"/>
</dbReference>
<comment type="caution">
    <text evidence="2">The sequence shown here is derived from an EMBL/GenBank/DDBJ whole genome shotgun (WGS) entry which is preliminary data.</text>
</comment>
<dbReference type="SUPFAM" id="SSF49373">
    <property type="entry name" value="Invasin/intimin cell-adhesion fragments"/>
    <property type="match status" value="1"/>
</dbReference>
<evidence type="ECO:0000313" key="3">
    <source>
        <dbReference type="Proteomes" id="UP000277582"/>
    </source>
</evidence>
<dbReference type="InterPro" id="IPR042279">
    <property type="entry name" value="Pep_M60_3"/>
</dbReference>
<dbReference type="InterPro" id="IPR003343">
    <property type="entry name" value="Big_2"/>
</dbReference>
<organism evidence="2 3">
    <name type="scientific">Candidatus Methanodesulfokora washburnensis</name>
    <dbReference type="NCBI Taxonomy" id="2478471"/>
    <lineage>
        <taxon>Archaea</taxon>
        <taxon>Thermoproteota</taxon>
        <taxon>Candidatus Korarchaeia</taxon>
        <taxon>Candidatus Korarchaeia incertae sedis</taxon>
        <taxon>Candidatus Methanodesulfokora</taxon>
    </lineage>
</organism>
<keyword evidence="3" id="KW-1185">Reference proteome</keyword>
<dbReference type="RefSeq" id="WP_125671277.1">
    <property type="nucleotide sequence ID" value="NZ_RCOS01000079.1"/>
</dbReference>